<dbReference type="GO" id="GO:0003677">
    <property type="term" value="F:DNA binding"/>
    <property type="evidence" value="ECO:0007669"/>
    <property type="project" value="UniProtKB-UniRule"/>
</dbReference>
<dbReference type="Pfam" id="PF00589">
    <property type="entry name" value="Phage_integrase"/>
    <property type="match status" value="1"/>
</dbReference>
<dbReference type="PROSITE" id="PS51898">
    <property type="entry name" value="TYR_RECOMBINASE"/>
    <property type="match status" value="1"/>
</dbReference>
<name>A0A229VY10_9BIFI</name>
<dbReference type="PANTHER" id="PTHR30349:SF81">
    <property type="entry name" value="TYROSINE RECOMBINASE XERC"/>
    <property type="match status" value="1"/>
</dbReference>
<protein>
    <submittedName>
        <fullName evidence="6">Phage integrase family</fullName>
    </submittedName>
</protein>
<keyword evidence="2" id="KW-0233">DNA recombination</keyword>
<organism evidence="6 7">
    <name type="scientific">Bifidobacterium vansinderenii</name>
    <dbReference type="NCBI Taxonomy" id="1984871"/>
    <lineage>
        <taxon>Bacteria</taxon>
        <taxon>Bacillati</taxon>
        <taxon>Actinomycetota</taxon>
        <taxon>Actinomycetes</taxon>
        <taxon>Bifidobacteriales</taxon>
        <taxon>Bifidobacteriaceae</taxon>
        <taxon>Bifidobacterium</taxon>
    </lineage>
</organism>
<dbReference type="EMBL" id="NEWD01000016">
    <property type="protein sequence ID" value="OXN00513.1"/>
    <property type="molecule type" value="Genomic_DNA"/>
</dbReference>
<dbReference type="CDD" id="cd00397">
    <property type="entry name" value="DNA_BRE_C"/>
    <property type="match status" value="1"/>
</dbReference>
<feature type="domain" description="Tyr recombinase" evidence="4">
    <location>
        <begin position="105"/>
        <end position="281"/>
    </location>
</feature>
<keyword evidence="1 3" id="KW-0238">DNA-binding</keyword>
<dbReference type="InterPro" id="IPR013762">
    <property type="entry name" value="Integrase-like_cat_sf"/>
</dbReference>
<dbReference type="Gene3D" id="1.10.443.10">
    <property type="entry name" value="Intergrase catalytic core"/>
    <property type="match status" value="1"/>
</dbReference>
<evidence type="ECO:0000256" key="1">
    <source>
        <dbReference type="ARBA" id="ARBA00023125"/>
    </source>
</evidence>
<dbReference type="OrthoDB" id="4137935at2"/>
<sequence length="297" mass="33572">MAQTVSGLIAAYLASVPAKSRRPYRRVLDMWIRWCADNAIDMMHVRRSHIDAWKIWRVEHMGVSPATLAAELTPICCFYEYLWQEGYLERNPAEHVKRPTQRRWSDGSWLSEEQASKFLALAEADRRTWVGAACALLLLNGLRRNEVLGLDIADYHRVDGRPTLHVKRKFDWMQEVGLADRTAADVERAIGKRATGPLLLYRGKRLQSQTLAATIADLGKQSGADRRITPHSLRRTFATTARRHGVPDREIMASGAWSSREMIDRYDMGRLAVTNAASTAVSAALTNTDPTERTSQE</sequence>
<dbReference type="RefSeq" id="WP_093960528.1">
    <property type="nucleotide sequence ID" value="NZ_NEWD01000016.1"/>
</dbReference>
<evidence type="ECO:0000313" key="6">
    <source>
        <dbReference type="EMBL" id="OXN00513.1"/>
    </source>
</evidence>
<proteinExistence type="predicted"/>
<dbReference type="InterPro" id="IPR050090">
    <property type="entry name" value="Tyrosine_recombinase_XerCD"/>
</dbReference>
<evidence type="ECO:0000259" key="5">
    <source>
        <dbReference type="PROSITE" id="PS51900"/>
    </source>
</evidence>
<evidence type="ECO:0000256" key="3">
    <source>
        <dbReference type="PROSITE-ProRule" id="PRU01248"/>
    </source>
</evidence>
<evidence type="ECO:0000313" key="7">
    <source>
        <dbReference type="Proteomes" id="UP000215433"/>
    </source>
</evidence>
<dbReference type="PANTHER" id="PTHR30349">
    <property type="entry name" value="PHAGE INTEGRASE-RELATED"/>
    <property type="match status" value="1"/>
</dbReference>
<dbReference type="Gene3D" id="1.10.150.130">
    <property type="match status" value="1"/>
</dbReference>
<dbReference type="GO" id="GO:0006310">
    <property type="term" value="P:DNA recombination"/>
    <property type="evidence" value="ECO:0007669"/>
    <property type="project" value="UniProtKB-KW"/>
</dbReference>
<dbReference type="InterPro" id="IPR011010">
    <property type="entry name" value="DNA_brk_join_enz"/>
</dbReference>
<accession>A0A229VY10</accession>
<dbReference type="InterPro" id="IPR044068">
    <property type="entry name" value="CB"/>
</dbReference>
<feature type="domain" description="Core-binding (CB)" evidence="5">
    <location>
        <begin position="3"/>
        <end position="83"/>
    </location>
</feature>
<evidence type="ECO:0000259" key="4">
    <source>
        <dbReference type="PROSITE" id="PS51898"/>
    </source>
</evidence>
<gene>
    <name evidence="6" type="ORF">Tam10B_1383</name>
</gene>
<comment type="caution">
    <text evidence="6">The sequence shown here is derived from an EMBL/GenBank/DDBJ whole genome shotgun (WGS) entry which is preliminary data.</text>
</comment>
<dbReference type="AlphaFoldDB" id="A0A229VY10"/>
<dbReference type="Proteomes" id="UP000215433">
    <property type="component" value="Unassembled WGS sequence"/>
</dbReference>
<dbReference type="SUPFAM" id="SSF56349">
    <property type="entry name" value="DNA breaking-rejoining enzymes"/>
    <property type="match status" value="1"/>
</dbReference>
<keyword evidence="7" id="KW-1185">Reference proteome</keyword>
<evidence type="ECO:0000256" key="2">
    <source>
        <dbReference type="ARBA" id="ARBA00023172"/>
    </source>
</evidence>
<dbReference type="PROSITE" id="PS51900">
    <property type="entry name" value="CB"/>
    <property type="match status" value="1"/>
</dbReference>
<dbReference type="GO" id="GO:0015074">
    <property type="term" value="P:DNA integration"/>
    <property type="evidence" value="ECO:0007669"/>
    <property type="project" value="InterPro"/>
</dbReference>
<dbReference type="InterPro" id="IPR002104">
    <property type="entry name" value="Integrase_catalytic"/>
</dbReference>
<dbReference type="InterPro" id="IPR010998">
    <property type="entry name" value="Integrase_recombinase_N"/>
</dbReference>
<reference evidence="6 7" key="1">
    <citation type="submission" date="2017-05" db="EMBL/GenBank/DDBJ databases">
        <title>Bifidobacterium vansinderenii sp. nov.</title>
        <authorList>
            <person name="Lugli G.A."/>
            <person name="Duranti S."/>
            <person name="Mangifesta M."/>
        </authorList>
    </citation>
    <scope>NUCLEOTIDE SEQUENCE [LARGE SCALE GENOMIC DNA]</scope>
    <source>
        <strain evidence="6 7">Tam10B</strain>
    </source>
</reference>